<accession>A0A8H6XT87</accession>
<protein>
    <submittedName>
        <fullName evidence="2">Uncharacterized protein</fullName>
    </submittedName>
</protein>
<comment type="caution">
    <text evidence="2">The sequence shown here is derived from an EMBL/GenBank/DDBJ whole genome shotgun (WGS) entry which is preliminary data.</text>
</comment>
<dbReference type="AlphaFoldDB" id="A0A8H6XT87"/>
<keyword evidence="1" id="KW-0812">Transmembrane</keyword>
<organism evidence="2 3">
    <name type="scientific">Mycena venus</name>
    <dbReference type="NCBI Taxonomy" id="2733690"/>
    <lineage>
        <taxon>Eukaryota</taxon>
        <taxon>Fungi</taxon>
        <taxon>Dikarya</taxon>
        <taxon>Basidiomycota</taxon>
        <taxon>Agaricomycotina</taxon>
        <taxon>Agaricomycetes</taxon>
        <taxon>Agaricomycetidae</taxon>
        <taxon>Agaricales</taxon>
        <taxon>Marasmiineae</taxon>
        <taxon>Mycenaceae</taxon>
        <taxon>Mycena</taxon>
    </lineage>
</organism>
<keyword evidence="1" id="KW-0472">Membrane</keyword>
<sequence>MLCVVKDGKMKNDEARLQPLMRPQALHSLSPRLTRVSAPSRDRLLTSHFLSNSVCPVILPLFYFSFVLPSLHPPFPFRPQFPSFVSRWTLPFPLMITLHFMPSVLRPWSPSIQSSAVVIHHPHQVLTLPSHDLRFCSSI</sequence>
<feature type="transmembrane region" description="Helical" evidence="1">
    <location>
        <begin position="49"/>
        <end position="68"/>
    </location>
</feature>
<reference evidence="2" key="1">
    <citation type="submission" date="2020-05" db="EMBL/GenBank/DDBJ databases">
        <title>Mycena genomes resolve the evolution of fungal bioluminescence.</title>
        <authorList>
            <person name="Tsai I.J."/>
        </authorList>
    </citation>
    <scope>NUCLEOTIDE SEQUENCE</scope>
    <source>
        <strain evidence="2">CCC161011</strain>
    </source>
</reference>
<keyword evidence="1" id="KW-1133">Transmembrane helix</keyword>
<evidence type="ECO:0000313" key="2">
    <source>
        <dbReference type="EMBL" id="KAF7347078.1"/>
    </source>
</evidence>
<evidence type="ECO:0000256" key="1">
    <source>
        <dbReference type="SAM" id="Phobius"/>
    </source>
</evidence>
<evidence type="ECO:0000313" key="3">
    <source>
        <dbReference type="Proteomes" id="UP000620124"/>
    </source>
</evidence>
<keyword evidence="3" id="KW-1185">Reference proteome</keyword>
<proteinExistence type="predicted"/>
<dbReference type="Proteomes" id="UP000620124">
    <property type="component" value="Unassembled WGS sequence"/>
</dbReference>
<name>A0A8H6XT87_9AGAR</name>
<dbReference type="EMBL" id="JACAZI010000012">
    <property type="protein sequence ID" value="KAF7347078.1"/>
    <property type="molecule type" value="Genomic_DNA"/>
</dbReference>
<gene>
    <name evidence="2" type="ORF">MVEN_01461800</name>
</gene>